<proteinExistence type="predicted"/>
<dbReference type="Proteomes" id="UP000824469">
    <property type="component" value="Unassembled WGS sequence"/>
</dbReference>
<evidence type="ECO:0000313" key="2">
    <source>
        <dbReference type="EMBL" id="KAH9297516.1"/>
    </source>
</evidence>
<organism evidence="2 3">
    <name type="scientific">Taxus chinensis</name>
    <name type="common">Chinese yew</name>
    <name type="synonym">Taxus wallichiana var. chinensis</name>
    <dbReference type="NCBI Taxonomy" id="29808"/>
    <lineage>
        <taxon>Eukaryota</taxon>
        <taxon>Viridiplantae</taxon>
        <taxon>Streptophyta</taxon>
        <taxon>Embryophyta</taxon>
        <taxon>Tracheophyta</taxon>
        <taxon>Spermatophyta</taxon>
        <taxon>Pinopsida</taxon>
        <taxon>Pinidae</taxon>
        <taxon>Conifers II</taxon>
        <taxon>Cupressales</taxon>
        <taxon>Taxaceae</taxon>
        <taxon>Taxus</taxon>
    </lineage>
</organism>
<feature type="non-terminal residue" evidence="2">
    <location>
        <position position="91"/>
    </location>
</feature>
<feature type="region of interest" description="Disordered" evidence="1">
    <location>
        <begin position="1"/>
        <end position="22"/>
    </location>
</feature>
<gene>
    <name evidence="2" type="ORF">KI387_029198</name>
</gene>
<comment type="caution">
    <text evidence="2">The sequence shown here is derived from an EMBL/GenBank/DDBJ whole genome shotgun (WGS) entry which is preliminary data.</text>
</comment>
<evidence type="ECO:0000256" key="1">
    <source>
        <dbReference type="SAM" id="MobiDB-lite"/>
    </source>
</evidence>
<dbReference type="EMBL" id="JAHRHJ020000010">
    <property type="protein sequence ID" value="KAH9297516.1"/>
    <property type="molecule type" value="Genomic_DNA"/>
</dbReference>
<sequence length="91" mass="10521">FGKKIINLQTGKPGTPVQAPEMGTARTQHGYVPKYTKEMSRVRSDSLLWERRKQLSYEKAESRFSDHQPVSAIFTRDVEALSQRKLKRKSK</sequence>
<accession>A0AA38C9G3</accession>
<feature type="non-terminal residue" evidence="2">
    <location>
        <position position="1"/>
    </location>
</feature>
<name>A0AA38C9G3_TAXCH</name>
<keyword evidence="3" id="KW-1185">Reference proteome</keyword>
<dbReference type="InterPro" id="IPR036691">
    <property type="entry name" value="Endo/exonu/phosph_ase_sf"/>
</dbReference>
<evidence type="ECO:0000313" key="3">
    <source>
        <dbReference type="Proteomes" id="UP000824469"/>
    </source>
</evidence>
<dbReference type="Gene3D" id="3.60.10.10">
    <property type="entry name" value="Endonuclease/exonuclease/phosphatase"/>
    <property type="match status" value="1"/>
</dbReference>
<dbReference type="AlphaFoldDB" id="A0AA38C9G3"/>
<protein>
    <submittedName>
        <fullName evidence="2">Uncharacterized protein</fullName>
    </submittedName>
</protein>
<reference evidence="2 3" key="1">
    <citation type="journal article" date="2021" name="Nat. Plants">
        <title>The Taxus genome provides insights into paclitaxel biosynthesis.</title>
        <authorList>
            <person name="Xiong X."/>
            <person name="Gou J."/>
            <person name="Liao Q."/>
            <person name="Li Y."/>
            <person name="Zhou Q."/>
            <person name="Bi G."/>
            <person name="Li C."/>
            <person name="Du R."/>
            <person name="Wang X."/>
            <person name="Sun T."/>
            <person name="Guo L."/>
            <person name="Liang H."/>
            <person name="Lu P."/>
            <person name="Wu Y."/>
            <person name="Zhang Z."/>
            <person name="Ro D.K."/>
            <person name="Shang Y."/>
            <person name="Huang S."/>
            <person name="Yan J."/>
        </authorList>
    </citation>
    <scope>NUCLEOTIDE SEQUENCE [LARGE SCALE GENOMIC DNA]</scope>
    <source>
        <strain evidence="2">Ta-2019</strain>
    </source>
</reference>